<gene>
    <name evidence="7" type="ORF">IAA37_00155</name>
</gene>
<dbReference type="InterPro" id="IPR058240">
    <property type="entry name" value="rSAM_sf"/>
</dbReference>
<protein>
    <submittedName>
        <fullName evidence="7">Radical SAM protein</fullName>
    </submittedName>
</protein>
<dbReference type="InterPro" id="IPR050377">
    <property type="entry name" value="Radical_SAM_PqqE_MftC-like"/>
</dbReference>
<dbReference type="EMBL" id="DWXN01000001">
    <property type="protein sequence ID" value="HJB74074.1"/>
    <property type="molecule type" value="Genomic_DNA"/>
</dbReference>
<dbReference type="Proteomes" id="UP000823877">
    <property type="component" value="Unassembled WGS sequence"/>
</dbReference>
<evidence type="ECO:0000256" key="3">
    <source>
        <dbReference type="ARBA" id="ARBA00023004"/>
    </source>
</evidence>
<dbReference type="GO" id="GO:0003824">
    <property type="term" value="F:catalytic activity"/>
    <property type="evidence" value="ECO:0007669"/>
    <property type="project" value="InterPro"/>
</dbReference>
<accession>A0A9D2MH35</accession>
<dbReference type="CDD" id="cd21109">
    <property type="entry name" value="SPASM"/>
    <property type="match status" value="1"/>
</dbReference>
<dbReference type="Pfam" id="PF13186">
    <property type="entry name" value="SPASM"/>
    <property type="match status" value="1"/>
</dbReference>
<evidence type="ECO:0000256" key="4">
    <source>
        <dbReference type="ARBA" id="ARBA00023014"/>
    </source>
</evidence>
<feature type="domain" description="4Fe4S-binding SPASM" evidence="6">
    <location>
        <begin position="233"/>
        <end position="292"/>
    </location>
</feature>
<dbReference type="AlphaFoldDB" id="A0A9D2MH35"/>
<dbReference type="PANTHER" id="PTHR11228">
    <property type="entry name" value="RADICAL SAM DOMAIN PROTEIN"/>
    <property type="match status" value="1"/>
</dbReference>
<dbReference type="CDD" id="cd01335">
    <property type="entry name" value="Radical_SAM"/>
    <property type="match status" value="1"/>
</dbReference>
<dbReference type="InterPro" id="IPR013785">
    <property type="entry name" value="Aldolase_TIM"/>
</dbReference>
<dbReference type="PANTHER" id="PTHR11228:SF7">
    <property type="entry name" value="PQQA PEPTIDE CYCLASE"/>
    <property type="match status" value="1"/>
</dbReference>
<keyword evidence="1" id="KW-0949">S-adenosyl-L-methionine</keyword>
<evidence type="ECO:0000256" key="2">
    <source>
        <dbReference type="ARBA" id="ARBA00022723"/>
    </source>
</evidence>
<dbReference type="SFLD" id="SFLDS00029">
    <property type="entry name" value="Radical_SAM"/>
    <property type="match status" value="1"/>
</dbReference>
<evidence type="ECO:0000256" key="1">
    <source>
        <dbReference type="ARBA" id="ARBA00022691"/>
    </source>
</evidence>
<proteinExistence type="predicted"/>
<dbReference type="InterPro" id="IPR023885">
    <property type="entry name" value="4Fe4S-binding_SPASM_dom"/>
</dbReference>
<evidence type="ECO:0000313" key="7">
    <source>
        <dbReference type="EMBL" id="HJB74074.1"/>
    </source>
</evidence>
<evidence type="ECO:0000259" key="6">
    <source>
        <dbReference type="Pfam" id="PF13186"/>
    </source>
</evidence>
<sequence length="391" mass="44925">MSKKLNGTVIVTYRCNARCNMCSRYKRPSSPDEEISLATIKKLPRMYFTNITGGEPFIRTDLKDIVRELYKKSDRIVISTNGFFTDRIIDLCKAFPNVGIRISIEGLEETNNAIRGLPDGFNRGYATLKKLVEMKHPDVGFGMTVQDANAKDLVPLYELSNELDMEFATASLHNSFYFVEARNIIKDRPMVAQNFEDLINELLKSNSPKKWFRAYFNHGLINYIYGQKRLLPCDMAFDTFFIDPYGDVMPCNGTKEKEVMGNLNEQSWDELWNSAQADTVRKKVRNCSRNCWMIGSVSPAMHKYIWVPAAWVIKHKFLNFFKDKKYSMYELPIVRDYRDGKVTKAELDALSTCDMHADVNDGLSEKSKKALVGTSGEEIVDADIQNQMNRY</sequence>
<comment type="caution">
    <text evidence="7">The sequence shown here is derived from an EMBL/GenBank/DDBJ whole genome shotgun (WGS) entry which is preliminary data.</text>
</comment>
<dbReference type="SUPFAM" id="SSF102114">
    <property type="entry name" value="Radical SAM enzymes"/>
    <property type="match status" value="1"/>
</dbReference>
<feature type="domain" description="Radical SAM core" evidence="5">
    <location>
        <begin position="9"/>
        <end position="154"/>
    </location>
</feature>
<dbReference type="GO" id="GO:0051536">
    <property type="term" value="F:iron-sulfur cluster binding"/>
    <property type="evidence" value="ECO:0007669"/>
    <property type="project" value="UniProtKB-KW"/>
</dbReference>
<keyword evidence="4" id="KW-0411">Iron-sulfur</keyword>
<evidence type="ECO:0000313" key="8">
    <source>
        <dbReference type="Proteomes" id="UP000823877"/>
    </source>
</evidence>
<keyword evidence="3" id="KW-0408">Iron</keyword>
<reference evidence="7" key="1">
    <citation type="journal article" date="2021" name="PeerJ">
        <title>Extensive microbial diversity within the chicken gut microbiome revealed by metagenomics and culture.</title>
        <authorList>
            <person name="Gilroy R."/>
            <person name="Ravi A."/>
            <person name="Getino M."/>
            <person name="Pursley I."/>
            <person name="Horton D.L."/>
            <person name="Alikhan N.F."/>
            <person name="Baker D."/>
            <person name="Gharbi K."/>
            <person name="Hall N."/>
            <person name="Watson M."/>
            <person name="Adriaenssens E.M."/>
            <person name="Foster-Nyarko E."/>
            <person name="Jarju S."/>
            <person name="Secka A."/>
            <person name="Antonio M."/>
            <person name="Oren A."/>
            <person name="Chaudhuri R.R."/>
            <person name="La Ragione R."/>
            <person name="Hildebrand F."/>
            <person name="Pallen M.J."/>
        </authorList>
    </citation>
    <scope>NUCLEOTIDE SEQUENCE</scope>
    <source>
        <strain evidence="7">CHK188-16595</strain>
    </source>
</reference>
<reference evidence="7" key="2">
    <citation type="submission" date="2021-04" db="EMBL/GenBank/DDBJ databases">
        <authorList>
            <person name="Gilroy R."/>
        </authorList>
    </citation>
    <scope>NUCLEOTIDE SEQUENCE</scope>
    <source>
        <strain evidence="7">CHK188-16595</strain>
    </source>
</reference>
<dbReference type="Gene3D" id="3.20.20.70">
    <property type="entry name" value="Aldolase class I"/>
    <property type="match status" value="1"/>
</dbReference>
<evidence type="ECO:0000259" key="5">
    <source>
        <dbReference type="Pfam" id="PF04055"/>
    </source>
</evidence>
<name>A0A9D2MH35_9FIRM</name>
<keyword evidence="2" id="KW-0479">Metal-binding</keyword>
<dbReference type="InterPro" id="IPR007197">
    <property type="entry name" value="rSAM"/>
</dbReference>
<dbReference type="SFLD" id="SFLDG01067">
    <property type="entry name" value="SPASM/twitch_domain_containing"/>
    <property type="match status" value="1"/>
</dbReference>
<dbReference type="GO" id="GO:0046872">
    <property type="term" value="F:metal ion binding"/>
    <property type="evidence" value="ECO:0007669"/>
    <property type="project" value="UniProtKB-KW"/>
</dbReference>
<organism evidence="7 8">
    <name type="scientific">Candidatus Eubacterium faecale</name>
    <dbReference type="NCBI Taxonomy" id="2838568"/>
    <lineage>
        <taxon>Bacteria</taxon>
        <taxon>Bacillati</taxon>
        <taxon>Bacillota</taxon>
        <taxon>Clostridia</taxon>
        <taxon>Eubacteriales</taxon>
        <taxon>Eubacteriaceae</taxon>
        <taxon>Eubacterium</taxon>
    </lineage>
</organism>
<dbReference type="Pfam" id="PF04055">
    <property type="entry name" value="Radical_SAM"/>
    <property type="match status" value="1"/>
</dbReference>